<protein>
    <submittedName>
        <fullName evidence="1">Uncharacterized protein</fullName>
    </submittedName>
</protein>
<gene>
    <name evidence="1" type="ORF">BD289DRAFT_481367</name>
</gene>
<evidence type="ECO:0000313" key="1">
    <source>
        <dbReference type="EMBL" id="PSR91929.1"/>
    </source>
</evidence>
<accession>A0A2T3ACG8</accession>
<evidence type="ECO:0000313" key="2">
    <source>
        <dbReference type="Proteomes" id="UP000241462"/>
    </source>
</evidence>
<dbReference type="EMBL" id="KZ678413">
    <property type="protein sequence ID" value="PSR91929.1"/>
    <property type="molecule type" value="Genomic_DNA"/>
</dbReference>
<name>A0A2T3ACG8_9PEZI</name>
<proteinExistence type="predicted"/>
<sequence>MHDWTSLGVAKIIEALECLNAYGATYTYENEYGFFSVRCRTDDQPLIQSTFRKLQNQVFAELRPEENTSSGTTLPRRHHPLVLPSRASKSISNFDSMQSVQQMKLEVPEELSNFPCICAWQDLQASSQSFNTLFISDYDRSLIEKASQVMLVFDAAQKVIFIGASSTDMLQIVKFRLTMLLHDHLNKKSHEVCHTFFSEWGNRCDVELRSIHDAEVQVARSILLDPWEPSNTGYDLSLLRTREASTGREWPSVLGGQKPYYQARIFKGMPPISRLRTPRQPPENQIATWLTGIDEIGAASTTFVTLPANGKALLDIEVSNTAIIHVDQQETMSHCEDNGAIFTGAYDGDDLILLDPDGLTMDQASDPALLDQEDADFNDQSSLQKALEPSARTILVPKPDMLVLSRPVVPFKQEQEPRGELDRFIAIIRNAMRPFRHRFGAISLRLDIGHYFIQNGGCQLGSSSKMQWQGLGLARYQITDNISNDLRGHSYFFTKALTYLGADIDFIRNLKIPGTNSDMWKPIARTTILDFRFMLGPEHGEDASNNGRVSTMVLEVNSKNLSWTIREWENMRGEVYIHCLDQNWDLGARISHDRSRELNLQYQSFAQDLIESLSIDSPEIEFQYAFERAPVANQPVPVAITNVRVRQIARLQHQDEKTFLDITRVLSTKTVVRDEKIWRLSYFANDNLPGRSSTVPGHLSQWYQISVSSVRLEELLKLNESLIPGDEAEWTVEQLENEGVFRDLYHQATDLVSKIDGVGVTCDDGRYQQIQQEVSARQRQGIERSYHF</sequence>
<reference evidence="1 2" key="1">
    <citation type="journal article" date="2018" name="Mycol. Prog.">
        <title>Coniella lustricola, a new species from submerged detritus.</title>
        <authorList>
            <person name="Raudabaugh D.B."/>
            <person name="Iturriaga T."/>
            <person name="Carver A."/>
            <person name="Mondo S."/>
            <person name="Pangilinan J."/>
            <person name="Lipzen A."/>
            <person name="He G."/>
            <person name="Amirebrahimi M."/>
            <person name="Grigoriev I.V."/>
            <person name="Miller A.N."/>
        </authorList>
    </citation>
    <scope>NUCLEOTIDE SEQUENCE [LARGE SCALE GENOMIC DNA]</scope>
    <source>
        <strain evidence="1 2">B22-T-1</strain>
    </source>
</reference>
<organism evidence="1 2">
    <name type="scientific">Coniella lustricola</name>
    <dbReference type="NCBI Taxonomy" id="2025994"/>
    <lineage>
        <taxon>Eukaryota</taxon>
        <taxon>Fungi</taxon>
        <taxon>Dikarya</taxon>
        <taxon>Ascomycota</taxon>
        <taxon>Pezizomycotina</taxon>
        <taxon>Sordariomycetes</taxon>
        <taxon>Sordariomycetidae</taxon>
        <taxon>Diaporthales</taxon>
        <taxon>Schizoparmaceae</taxon>
        <taxon>Coniella</taxon>
    </lineage>
</organism>
<dbReference type="OrthoDB" id="3439512at2759"/>
<dbReference type="AlphaFoldDB" id="A0A2T3ACG8"/>
<keyword evidence="2" id="KW-1185">Reference proteome</keyword>
<dbReference type="Proteomes" id="UP000241462">
    <property type="component" value="Unassembled WGS sequence"/>
</dbReference>
<dbReference type="InParanoid" id="A0A2T3ACG8"/>